<keyword evidence="1" id="KW-1133">Transmembrane helix</keyword>
<feature type="transmembrane region" description="Helical" evidence="1">
    <location>
        <begin position="53"/>
        <end position="73"/>
    </location>
</feature>
<dbReference type="EMBL" id="WHVB01000001">
    <property type="protein sequence ID" value="KAF8487176.1"/>
    <property type="molecule type" value="Genomic_DNA"/>
</dbReference>
<keyword evidence="3" id="KW-1185">Reference proteome</keyword>
<proteinExistence type="predicted"/>
<dbReference type="OrthoDB" id="3197626at2759"/>
<dbReference type="AlphaFoldDB" id="A0A9P5TE93"/>
<feature type="transmembrane region" description="Helical" evidence="1">
    <location>
        <begin position="85"/>
        <end position="110"/>
    </location>
</feature>
<evidence type="ECO:0000313" key="2">
    <source>
        <dbReference type="EMBL" id="KAF8487176.1"/>
    </source>
</evidence>
<gene>
    <name evidence="2" type="ORF">DFH94DRAFT_841551</name>
</gene>
<sequence length="190" mass="21729">MVKFHDPNVIQLEAAAFDHISYILEGIFLWELITTMDFEWNYVTAKRKFKWPLLLHSTCRICALGTVICSLIGSNVTHEINCQLWTTWNLIFVCASLSCASLLITLRVIAIWCHNHLAMAVTIGMCVTNIGFLLYGITAFRSKWSNDLKRCILENSYQGRYNITVTMVTDIAQLIIMLIGLLRSRQEKHG</sequence>
<protein>
    <submittedName>
        <fullName evidence="2">Uncharacterized protein</fullName>
    </submittedName>
</protein>
<feature type="transmembrane region" description="Helical" evidence="1">
    <location>
        <begin position="117"/>
        <end position="140"/>
    </location>
</feature>
<dbReference type="Proteomes" id="UP000759537">
    <property type="component" value="Unassembled WGS sequence"/>
</dbReference>
<name>A0A9P5TE93_9AGAM</name>
<reference evidence="2" key="2">
    <citation type="journal article" date="2020" name="Nat. Commun.">
        <title>Large-scale genome sequencing of mycorrhizal fungi provides insights into the early evolution of symbiotic traits.</title>
        <authorList>
            <person name="Miyauchi S."/>
            <person name="Kiss E."/>
            <person name="Kuo A."/>
            <person name="Drula E."/>
            <person name="Kohler A."/>
            <person name="Sanchez-Garcia M."/>
            <person name="Morin E."/>
            <person name="Andreopoulos B."/>
            <person name="Barry K.W."/>
            <person name="Bonito G."/>
            <person name="Buee M."/>
            <person name="Carver A."/>
            <person name="Chen C."/>
            <person name="Cichocki N."/>
            <person name="Clum A."/>
            <person name="Culley D."/>
            <person name="Crous P.W."/>
            <person name="Fauchery L."/>
            <person name="Girlanda M."/>
            <person name="Hayes R.D."/>
            <person name="Keri Z."/>
            <person name="LaButti K."/>
            <person name="Lipzen A."/>
            <person name="Lombard V."/>
            <person name="Magnuson J."/>
            <person name="Maillard F."/>
            <person name="Murat C."/>
            <person name="Nolan M."/>
            <person name="Ohm R.A."/>
            <person name="Pangilinan J."/>
            <person name="Pereira M.F."/>
            <person name="Perotto S."/>
            <person name="Peter M."/>
            <person name="Pfister S."/>
            <person name="Riley R."/>
            <person name="Sitrit Y."/>
            <person name="Stielow J.B."/>
            <person name="Szollosi G."/>
            <person name="Zifcakova L."/>
            <person name="Stursova M."/>
            <person name="Spatafora J.W."/>
            <person name="Tedersoo L."/>
            <person name="Vaario L.M."/>
            <person name="Yamada A."/>
            <person name="Yan M."/>
            <person name="Wang P."/>
            <person name="Xu J."/>
            <person name="Bruns T."/>
            <person name="Baldrian P."/>
            <person name="Vilgalys R."/>
            <person name="Dunand C."/>
            <person name="Henrissat B."/>
            <person name="Grigoriev I.V."/>
            <person name="Hibbett D."/>
            <person name="Nagy L.G."/>
            <person name="Martin F.M."/>
        </authorList>
    </citation>
    <scope>NUCLEOTIDE SEQUENCE</scope>
    <source>
        <strain evidence="2">Prilba</strain>
    </source>
</reference>
<organism evidence="2 3">
    <name type="scientific">Russula ochroleuca</name>
    <dbReference type="NCBI Taxonomy" id="152965"/>
    <lineage>
        <taxon>Eukaryota</taxon>
        <taxon>Fungi</taxon>
        <taxon>Dikarya</taxon>
        <taxon>Basidiomycota</taxon>
        <taxon>Agaricomycotina</taxon>
        <taxon>Agaricomycetes</taxon>
        <taxon>Russulales</taxon>
        <taxon>Russulaceae</taxon>
        <taxon>Russula</taxon>
    </lineage>
</organism>
<accession>A0A9P5TE93</accession>
<evidence type="ECO:0000313" key="3">
    <source>
        <dbReference type="Proteomes" id="UP000759537"/>
    </source>
</evidence>
<keyword evidence="1" id="KW-0472">Membrane</keyword>
<comment type="caution">
    <text evidence="2">The sequence shown here is derived from an EMBL/GenBank/DDBJ whole genome shotgun (WGS) entry which is preliminary data.</text>
</comment>
<feature type="transmembrane region" description="Helical" evidence="1">
    <location>
        <begin position="160"/>
        <end position="182"/>
    </location>
</feature>
<feature type="non-terminal residue" evidence="2">
    <location>
        <position position="190"/>
    </location>
</feature>
<reference evidence="2" key="1">
    <citation type="submission" date="2019-10" db="EMBL/GenBank/DDBJ databases">
        <authorList>
            <consortium name="DOE Joint Genome Institute"/>
            <person name="Kuo A."/>
            <person name="Miyauchi S."/>
            <person name="Kiss E."/>
            <person name="Drula E."/>
            <person name="Kohler A."/>
            <person name="Sanchez-Garcia M."/>
            <person name="Andreopoulos B."/>
            <person name="Barry K.W."/>
            <person name="Bonito G."/>
            <person name="Buee M."/>
            <person name="Carver A."/>
            <person name="Chen C."/>
            <person name="Cichocki N."/>
            <person name="Clum A."/>
            <person name="Culley D."/>
            <person name="Crous P.W."/>
            <person name="Fauchery L."/>
            <person name="Girlanda M."/>
            <person name="Hayes R."/>
            <person name="Keri Z."/>
            <person name="LaButti K."/>
            <person name="Lipzen A."/>
            <person name="Lombard V."/>
            <person name="Magnuson J."/>
            <person name="Maillard F."/>
            <person name="Morin E."/>
            <person name="Murat C."/>
            <person name="Nolan M."/>
            <person name="Ohm R."/>
            <person name="Pangilinan J."/>
            <person name="Pereira M."/>
            <person name="Perotto S."/>
            <person name="Peter M."/>
            <person name="Riley R."/>
            <person name="Sitrit Y."/>
            <person name="Stielow B."/>
            <person name="Szollosi G."/>
            <person name="Zifcakova L."/>
            <person name="Stursova M."/>
            <person name="Spatafora J.W."/>
            <person name="Tedersoo L."/>
            <person name="Vaario L.-M."/>
            <person name="Yamada A."/>
            <person name="Yan M."/>
            <person name="Wang P."/>
            <person name="Xu J."/>
            <person name="Bruns T."/>
            <person name="Baldrian P."/>
            <person name="Vilgalys R."/>
            <person name="Henrissat B."/>
            <person name="Grigoriev I.V."/>
            <person name="Hibbett D."/>
            <person name="Nagy L.G."/>
            <person name="Martin F.M."/>
        </authorList>
    </citation>
    <scope>NUCLEOTIDE SEQUENCE</scope>
    <source>
        <strain evidence="2">Prilba</strain>
    </source>
</reference>
<keyword evidence="1" id="KW-0812">Transmembrane</keyword>
<evidence type="ECO:0000256" key="1">
    <source>
        <dbReference type="SAM" id="Phobius"/>
    </source>
</evidence>